<dbReference type="InterPro" id="IPR029063">
    <property type="entry name" value="SAM-dependent_MTases_sf"/>
</dbReference>
<evidence type="ECO:0000313" key="5">
    <source>
        <dbReference type="EMBL" id="DAD96557.1"/>
    </source>
</evidence>
<dbReference type="PRINTS" id="PR00508">
    <property type="entry name" value="S21N4MTFRASE"/>
</dbReference>
<reference evidence="5" key="1">
    <citation type="journal article" date="2021" name="Proc. Natl. Acad. Sci. U.S.A.">
        <title>A Catalog of Tens of Thousands of Viruses from Human Metagenomes Reveals Hidden Associations with Chronic Diseases.</title>
        <authorList>
            <person name="Tisza M.J."/>
            <person name="Buck C.B."/>
        </authorList>
    </citation>
    <scope>NUCLEOTIDE SEQUENCE</scope>
    <source>
        <strain evidence="5">CtDXA22</strain>
    </source>
</reference>
<dbReference type="GO" id="GO:0008170">
    <property type="term" value="F:N-methyltransferase activity"/>
    <property type="evidence" value="ECO:0007669"/>
    <property type="project" value="InterPro"/>
</dbReference>
<accession>A0A8S5NP14</accession>
<keyword evidence="3" id="KW-0808">Transferase</keyword>
<feature type="domain" description="DNA methylase N-4/N-6" evidence="4">
    <location>
        <begin position="21"/>
        <end position="213"/>
    </location>
</feature>
<dbReference type="InterPro" id="IPR001091">
    <property type="entry name" value="RM_Methyltransferase"/>
</dbReference>
<sequence length="222" mass="25468">MVKLFQGDCLELMKNIPNNSVDLLLTDPPYGIDFQSKHHNDKTKRKPKILNDKKPFTDFIPLIKSKIAKTGGILCFTRWDVQQIFIDEFIRNGLKPKNVLIWDKKSHSMGNLKKAFGGRYESIIWIPNDDFKFKNGRPQDLISVPRVPPCKLIHPNEKPVELLEFLIEKTTSQNATVLDCFMGSGSTGIACINTNRDFIGVELDEKYYKIAEERIKNAEKGR</sequence>
<dbReference type="Gene3D" id="3.40.50.150">
    <property type="entry name" value="Vaccinia Virus protein VP39"/>
    <property type="match status" value="1"/>
</dbReference>
<protein>
    <submittedName>
        <fullName evidence="5">Adenine-specific methyltransferase</fullName>
    </submittedName>
</protein>
<evidence type="ECO:0000256" key="2">
    <source>
        <dbReference type="ARBA" id="ARBA00022603"/>
    </source>
</evidence>
<evidence type="ECO:0000259" key="4">
    <source>
        <dbReference type="Pfam" id="PF01555"/>
    </source>
</evidence>
<evidence type="ECO:0000256" key="3">
    <source>
        <dbReference type="ARBA" id="ARBA00022679"/>
    </source>
</evidence>
<evidence type="ECO:0000256" key="1">
    <source>
        <dbReference type="ARBA" id="ARBA00006594"/>
    </source>
</evidence>
<dbReference type="InterPro" id="IPR002941">
    <property type="entry name" value="DNA_methylase_N4/N6"/>
</dbReference>
<keyword evidence="2 5" id="KW-0489">Methyltransferase</keyword>
<comment type="similarity">
    <text evidence="1">Belongs to the N(4)/N(6)-methyltransferase family.</text>
</comment>
<dbReference type="Pfam" id="PF01555">
    <property type="entry name" value="N6_N4_Mtase"/>
    <property type="match status" value="1"/>
</dbReference>
<dbReference type="PROSITE" id="PS00092">
    <property type="entry name" value="N6_MTASE"/>
    <property type="match status" value="1"/>
</dbReference>
<name>A0A8S5NP14_9CAUD</name>
<dbReference type="SUPFAM" id="SSF53335">
    <property type="entry name" value="S-adenosyl-L-methionine-dependent methyltransferases"/>
    <property type="match status" value="1"/>
</dbReference>
<dbReference type="GO" id="GO:0003677">
    <property type="term" value="F:DNA binding"/>
    <property type="evidence" value="ECO:0007669"/>
    <property type="project" value="InterPro"/>
</dbReference>
<dbReference type="InterPro" id="IPR002052">
    <property type="entry name" value="DNA_methylase_N6_adenine_CS"/>
</dbReference>
<dbReference type="EMBL" id="BK015219">
    <property type="protein sequence ID" value="DAD96557.1"/>
    <property type="molecule type" value="Genomic_DNA"/>
</dbReference>
<organism evidence="5">
    <name type="scientific">Siphoviridae sp. ctDXA22</name>
    <dbReference type="NCBI Taxonomy" id="2826198"/>
    <lineage>
        <taxon>Viruses</taxon>
        <taxon>Duplodnaviria</taxon>
        <taxon>Heunggongvirae</taxon>
        <taxon>Uroviricota</taxon>
        <taxon>Caudoviricetes</taxon>
    </lineage>
</organism>
<dbReference type="GO" id="GO:0032259">
    <property type="term" value="P:methylation"/>
    <property type="evidence" value="ECO:0007669"/>
    <property type="project" value="UniProtKB-KW"/>
</dbReference>
<proteinExistence type="inferred from homology"/>